<evidence type="ECO:0000256" key="5">
    <source>
        <dbReference type="SAM" id="MobiDB-lite"/>
    </source>
</evidence>
<evidence type="ECO:0000256" key="4">
    <source>
        <dbReference type="ARBA" id="ARBA00023128"/>
    </source>
</evidence>
<dbReference type="PIRSF" id="PIRSF005240">
    <property type="entry name" value="Cytc_biog_CcbS"/>
    <property type="match status" value="1"/>
</dbReference>
<keyword evidence="6" id="KW-0812">Transmembrane</keyword>
<accession>A0A0N7AK94</accession>
<dbReference type="InterPro" id="IPR003567">
    <property type="entry name" value="Cyt_c_biogenesis"/>
</dbReference>
<dbReference type="GO" id="GO:0017004">
    <property type="term" value="P:cytochrome complex assembly"/>
    <property type="evidence" value="ECO:0007669"/>
    <property type="project" value="UniProtKB-KW"/>
</dbReference>
<protein>
    <submittedName>
        <fullName evidence="9">Cytochrome c biogenesis FN</fullName>
    </submittedName>
</protein>
<dbReference type="PRINTS" id="PR01410">
    <property type="entry name" value="CCBIOGENESIS"/>
</dbReference>
<evidence type="ECO:0000313" key="9">
    <source>
        <dbReference type="EMBL" id="AJP33461.1"/>
    </source>
</evidence>
<dbReference type="Pfam" id="PF01578">
    <property type="entry name" value="Cytochrom_C_asm"/>
    <property type="match status" value="1"/>
</dbReference>
<evidence type="ECO:0000256" key="2">
    <source>
        <dbReference type="ARBA" id="ARBA00009186"/>
    </source>
</evidence>
<feature type="transmembrane region" description="Helical" evidence="6">
    <location>
        <begin position="531"/>
        <end position="548"/>
    </location>
</feature>
<feature type="transmembrane region" description="Helical" evidence="6">
    <location>
        <begin position="471"/>
        <end position="487"/>
    </location>
</feature>
<keyword evidence="6" id="KW-0472">Membrane</keyword>
<geneLocation type="mitochondrion" evidence="9"/>
<feature type="transmembrane region" description="Helical" evidence="6">
    <location>
        <begin position="431"/>
        <end position="451"/>
    </location>
</feature>
<evidence type="ECO:0000256" key="7">
    <source>
        <dbReference type="SAM" id="SignalP"/>
    </source>
</evidence>
<dbReference type="PANTHER" id="PTHR43653:SF1">
    <property type="entry name" value="CYTOCHROME C-TYPE BIOGENESIS PROTEIN CCMF"/>
    <property type="match status" value="1"/>
</dbReference>
<dbReference type="GO" id="GO:0015232">
    <property type="term" value="F:heme transmembrane transporter activity"/>
    <property type="evidence" value="ECO:0007669"/>
    <property type="project" value="InterPro"/>
</dbReference>
<organism evidence="9">
    <name type="scientific">Ginkgo biloba</name>
    <name type="common">Ginkgo</name>
    <name type="synonym">Maidenhair tree</name>
    <dbReference type="NCBI Taxonomy" id="3311"/>
    <lineage>
        <taxon>Eukaryota</taxon>
        <taxon>Viridiplantae</taxon>
        <taxon>Streptophyta</taxon>
        <taxon>Embryophyta</taxon>
        <taxon>Tracheophyta</taxon>
        <taxon>Spermatophyta</taxon>
        <taxon>Ginkgoidae</taxon>
        <taxon>Ginkgoales</taxon>
        <taxon>Ginkgoaceae</taxon>
        <taxon>Ginkgo</taxon>
    </lineage>
</organism>
<feature type="region of interest" description="Disordered" evidence="5">
    <location>
        <begin position="167"/>
        <end position="233"/>
    </location>
</feature>
<comment type="similarity">
    <text evidence="2">Belongs to the CcmF/CycK/Ccl1/NrfE/CcsA family.</text>
</comment>
<dbReference type="RefSeq" id="YP_009167269.1">
    <property type="nucleotide sequence ID" value="NC_027976.1"/>
</dbReference>
<feature type="domain" description="Cytochrome c assembly protein" evidence="8">
    <location>
        <begin position="248"/>
        <end position="514"/>
    </location>
</feature>
<dbReference type="InterPro" id="IPR003569">
    <property type="entry name" value="Cyt_c_biogenesis_plant"/>
</dbReference>
<evidence type="ECO:0000256" key="6">
    <source>
        <dbReference type="SAM" id="Phobius"/>
    </source>
</evidence>
<comment type="subcellular location">
    <subcellularLocation>
        <location evidence="1">Mitochondrion</location>
    </subcellularLocation>
</comment>
<keyword evidence="3" id="KW-0201">Cytochrome c-type biogenesis</keyword>
<feature type="compositionally biased region" description="Basic and acidic residues" evidence="5">
    <location>
        <begin position="223"/>
        <end position="233"/>
    </location>
</feature>
<keyword evidence="6" id="KW-1133">Transmembrane helix</keyword>
<dbReference type="GO" id="GO:0016020">
    <property type="term" value="C:membrane"/>
    <property type="evidence" value="ECO:0007669"/>
    <property type="project" value="InterPro"/>
</dbReference>
<sequence>MSINELCHYLLFPGLFVAFTYSGKQPPASGASPYFLCTPLSPLGPSFRHIPSNFSNYNVFTNSNANAPLFYQISGTWSNHEGSISPRCRIPSFYGFPFCYRVQPRSHNVSKRGGRREAVFCSFVSSFAKNSILSLPRYEQQSGAAPPNELYTPFILRTFVPSRTELGRNRTFRRRRKPAALLDPSRGGKMSFASLNKGARRSRNKGSRERAHSEENTNLSSHLARDAKDRASSIDEQRIDSAVGTALFFSPSLSASSNPSARNLFVRTEPLAESNPVPQDPILAIHPPRIYAGDVASAMGFGLCRSKMMNGIVALYSPMQKDATERNRTLCSAGCVGARVTSELFTLTDAKCHPRFALLLHSNRSLLMLLRRRFFALSSLWTGALMDTGREQAKRVVRNGEKDIKTLPLRWTAGANTVVSDPKKDREQIRIWIPTCWWFLTVGILLGSWWAYHELGWGGWWFWDPVENASLMPWVLATACIHSVIIPKVSFWTLFLNIVTFLCCVLGTFLVRSGLLASVHSFATDSTRGIFLWWFFLLITGISLILFFQMKQRTSVHRTYKKKIVVARSTLVHLRNSARAQPSVRGTKISPHHERISRGSLLVL</sequence>
<feature type="signal peptide" evidence="7">
    <location>
        <begin position="1"/>
        <end position="22"/>
    </location>
</feature>
<dbReference type="EMBL" id="KM672373">
    <property type="protein sequence ID" value="AJP33461.1"/>
    <property type="molecule type" value="Genomic_DNA"/>
</dbReference>
<reference evidence="9" key="1">
    <citation type="journal article" date="2016" name="Mol. Biol. Evol.">
        <title>Ginkgo and Welwitschia Mitogenomes Reveal Extreme Contrasts in Gymnosperm Mitochondrial Evolution.</title>
        <authorList>
            <person name="Guo W."/>
            <person name="Grewe F."/>
            <person name="Fan W."/>
            <person name="Young G.J."/>
            <person name="Knoop V."/>
            <person name="Palmer J.D."/>
            <person name="Mower J.P."/>
        </authorList>
    </citation>
    <scope>NUCLEOTIDE SEQUENCE</scope>
</reference>
<dbReference type="GO" id="GO:0020037">
    <property type="term" value="F:heme binding"/>
    <property type="evidence" value="ECO:0007669"/>
    <property type="project" value="InterPro"/>
</dbReference>
<dbReference type="InterPro" id="IPR002541">
    <property type="entry name" value="Cyt_c_assembly"/>
</dbReference>
<keyword evidence="7" id="KW-0732">Signal</keyword>
<feature type="transmembrane region" description="Helical" evidence="6">
    <location>
        <begin position="494"/>
        <end position="511"/>
    </location>
</feature>
<evidence type="ECO:0000259" key="8">
    <source>
        <dbReference type="Pfam" id="PF01578"/>
    </source>
</evidence>
<dbReference type="AlphaFoldDB" id="A0A0N7AK94"/>
<dbReference type="PRINTS" id="PR01412">
    <property type="entry name" value="CCBSBIOGNSIS"/>
</dbReference>
<dbReference type="GO" id="GO:0005739">
    <property type="term" value="C:mitochondrion"/>
    <property type="evidence" value="ECO:0007669"/>
    <property type="project" value="UniProtKB-SubCell"/>
</dbReference>
<evidence type="ECO:0000256" key="1">
    <source>
        <dbReference type="ARBA" id="ARBA00004173"/>
    </source>
</evidence>
<gene>
    <name evidence="9" type="primary">ccmFn</name>
</gene>
<dbReference type="GeneID" id="26039250"/>
<dbReference type="PANTHER" id="PTHR43653">
    <property type="entry name" value="CYTOCHROME C ASSEMBLY PROTEIN-RELATED"/>
    <property type="match status" value="1"/>
</dbReference>
<evidence type="ECO:0000256" key="3">
    <source>
        <dbReference type="ARBA" id="ARBA00022748"/>
    </source>
</evidence>
<keyword evidence="4 9" id="KW-0496">Mitochondrion</keyword>
<proteinExistence type="inferred from homology"/>
<feature type="compositionally biased region" description="Basic and acidic residues" evidence="5">
    <location>
        <begin position="206"/>
        <end position="215"/>
    </location>
</feature>
<feature type="chain" id="PRO_5006011026" evidence="7">
    <location>
        <begin position="23"/>
        <end position="604"/>
    </location>
</feature>
<name>A0A0N7AK94_GINBI</name>